<protein>
    <submittedName>
        <fullName evidence="1">Uncharacterized protein</fullName>
    </submittedName>
</protein>
<proteinExistence type="predicted"/>
<evidence type="ECO:0000313" key="1">
    <source>
        <dbReference type="EMBL" id="MDX5993835.1"/>
    </source>
</evidence>
<sequence length="147" mass="16397">MLDSVVKEQLVKSFASTKAAHSTAALVSVKLFFEFVSGETSFYSTTCAFDLNFFSPAGGAFYSVQNRCQPPLSNRFRSIRPKRQQDQTTTLSTGAHSTRLTQLCKPFIQLNLLINKQFLKRFIAEVARILPPAECASSLFCSFVTRP</sequence>
<evidence type="ECO:0000313" key="2">
    <source>
        <dbReference type="Proteomes" id="UP001278050"/>
    </source>
</evidence>
<reference evidence="1 2" key="1">
    <citation type="submission" date="2023-11" db="EMBL/GenBank/DDBJ databases">
        <title>MicrobeMod: A computational toolkit for identifying prokaryotic methylation and restriction-modification with nanopore sequencing.</title>
        <authorList>
            <person name="Crits-Christoph A."/>
            <person name="Kang S.C."/>
            <person name="Lee H."/>
            <person name="Ostrov N."/>
        </authorList>
    </citation>
    <scope>NUCLEOTIDE SEQUENCE [LARGE SCALE GENOMIC DNA]</scope>
    <source>
        <strain evidence="1 2">ATCC BAA-571</strain>
    </source>
</reference>
<gene>
    <name evidence="1" type="ORF">SIM71_17335</name>
</gene>
<dbReference type="Proteomes" id="UP001278050">
    <property type="component" value="Unassembled WGS sequence"/>
</dbReference>
<dbReference type="EMBL" id="JAWXXP010000001">
    <property type="protein sequence ID" value="MDX5993835.1"/>
    <property type="molecule type" value="Genomic_DNA"/>
</dbReference>
<comment type="caution">
    <text evidence="1">The sequence shown here is derived from an EMBL/GenBank/DDBJ whole genome shotgun (WGS) entry which is preliminary data.</text>
</comment>
<dbReference type="RefSeq" id="WP_319620218.1">
    <property type="nucleotide sequence ID" value="NZ_JAWXXP010000001.1"/>
</dbReference>
<organism evidence="1 2">
    <name type="scientific">Ectopseudomonas alcaliphila</name>
    <dbReference type="NCBI Taxonomy" id="101564"/>
    <lineage>
        <taxon>Bacteria</taxon>
        <taxon>Pseudomonadati</taxon>
        <taxon>Pseudomonadota</taxon>
        <taxon>Gammaproteobacteria</taxon>
        <taxon>Pseudomonadales</taxon>
        <taxon>Pseudomonadaceae</taxon>
        <taxon>Ectopseudomonas</taxon>
    </lineage>
</organism>
<name>A0ABU4Q3J2_9GAMM</name>
<accession>A0ABU4Q3J2</accession>
<keyword evidence="2" id="KW-1185">Reference proteome</keyword>